<feature type="region of interest" description="Disordered" evidence="1">
    <location>
        <begin position="86"/>
        <end position="169"/>
    </location>
</feature>
<evidence type="ECO:0000256" key="1">
    <source>
        <dbReference type="SAM" id="MobiDB-lite"/>
    </source>
</evidence>
<keyword evidence="2" id="KW-1185">Reference proteome</keyword>
<dbReference type="Proteomes" id="UP000095280">
    <property type="component" value="Unplaced"/>
</dbReference>
<dbReference type="AlphaFoldDB" id="A0A1I8JP75"/>
<dbReference type="WBParaSite" id="snap_masked-unitig_28561-processed-gene-0.0-mRNA-1">
    <property type="protein sequence ID" value="snap_masked-unitig_28561-processed-gene-0.0-mRNA-1"/>
    <property type="gene ID" value="snap_masked-unitig_28561-processed-gene-0.0"/>
</dbReference>
<accession>A0A1I8JP75</accession>
<protein>
    <submittedName>
        <fullName evidence="3">TPX2_importin domain-containing protein</fullName>
    </submittedName>
</protein>
<feature type="region of interest" description="Disordered" evidence="1">
    <location>
        <begin position="21"/>
        <end position="53"/>
    </location>
</feature>
<evidence type="ECO:0000313" key="2">
    <source>
        <dbReference type="Proteomes" id="UP000095280"/>
    </source>
</evidence>
<sequence>AVVARIREIRLQKDNGVLGLRLQKKPDPTRPAERRRSGVENQQPHRHGLVNGGRHGAAEVAQRHGANRSGLSARLSQLQTWRGRTDATDLPLPSHNKHRNQQAQTLQRQSDEAKSQNSRRTISKAKHRSMVVPSRTSQPGSAAPAAANAVPTEKEENRRPKVPDSNPCASTTILEITRLRVPPEAAGEAKRQQQLLVVQALPSFHAPNRLTAFLKSSRFSRQQSQPQSKQQQSDAKANTSLPAVEASISAEKGFCNFGP</sequence>
<organism evidence="2 3">
    <name type="scientific">Macrostomum lignano</name>
    <dbReference type="NCBI Taxonomy" id="282301"/>
    <lineage>
        <taxon>Eukaryota</taxon>
        <taxon>Metazoa</taxon>
        <taxon>Spiralia</taxon>
        <taxon>Lophotrochozoa</taxon>
        <taxon>Platyhelminthes</taxon>
        <taxon>Rhabditophora</taxon>
        <taxon>Macrostomorpha</taxon>
        <taxon>Macrostomida</taxon>
        <taxon>Macrostomidae</taxon>
        <taxon>Macrostomum</taxon>
    </lineage>
</organism>
<reference evidence="3" key="1">
    <citation type="submission" date="2016-11" db="UniProtKB">
        <authorList>
            <consortium name="WormBaseParasite"/>
        </authorList>
    </citation>
    <scope>IDENTIFICATION</scope>
</reference>
<feature type="compositionally biased region" description="Basic and acidic residues" evidence="1">
    <location>
        <begin position="24"/>
        <end position="38"/>
    </location>
</feature>
<proteinExistence type="predicted"/>
<name>A0A1I8JP75_9PLAT</name>
<feature type="compositionally biased region" description="Low complexity" evidence="1">
    <location>
        <begin position="216"/>
        <end position="233"/>
    </location>
</feature>
<feature type="compositionally biased region" description="Basic and acidic residues" evidence="1">
    <location>
        <begin position="152"/>
        <end position="162"/>
    </location>
</feature>
<evidence type="ECO:0000313" key="3">
    <source>
        <dbReference type="WBParaSite" id="snap_masked-unitig_28561-processed-gene-0.0-mRNA-1"/>
    </source>
</evidence>
<feature type="region of interest" description="Disordered" evidence="1">
    <location>
        <begin position="216"/>
        <end position="244"/>
    </location>
</feature>